<dbReference type="AlphaFoldDB" id="K9W8N6"/>
<evidence type="ECO:0000313" key="3">
    <source>
        <dbReference type="EMBL" id="AFZ16166.1"/>
    </source>
</evidence>
<dbReference type="CDD" id="cd08023">
    <property type="entry name" value="GH16_laminarinase_like"/>
    <property type="match status" value="1"/>
</dbReference>
<comment type="similarity">
    <text evidence="1">Belongs to the glycosyl hydrolase 16 family.</text>
</comment>
<dbReference type="Proteomes" id="UP000010471">
    <property type="component" value="Chromosome"/>
</dbReference>
<protein>
    <submittedName>
        <fullName evidence="3">Beta-glucanase/beta-glucan synthetase</fullName>
    </submittedName>
</protein>
<dbReference type="SUPFAM" id="SSF49899">
    <property type="entry name" value="Concanavalin A-like lectins/glucanases"/>
    <property type="match status" value="1"/>
</dbReference>
<evidence type="ECO:0000259" key="2">
    <source>
        <dbReference type="PROSITE" id="PS51762"/>
    </source>
</evidence>
<dbReference type="PANTHER" id="PTHR10963:SF55">
    <property type="entry name" value="GLYCOSIDE HYDROLASE FAMILY 16 PROTEIN"/>
    <property type="match status" value="1"/>
</dbReference>
<gene>
    <name evidence="3" type="ORF">Mic7113_0233</name>
</gene>
<keyword evidence="4" id="KW-1185">Reference proteome</keyword>
<dbReference type="EMBL" id="CP003630">
    <property type="protein sequence ID" value="AFZ16166.1"/>
    <property type="molecule type" value="Genomic_DNA"/>
</dbReference>
<evidence type="ECO:0000313" key="4">
    <source>
        <dbReference type="Proteomes" id="UP000010471"/>
    </source>
</evidence>
<dbReference type="RefSeq" id="WP_015180330.1">
    <property type="nucleotide sequence ID" value="NC_019738.1"/>
</dbReference>
<reference evidence="3 4" key="1">
    <citation type="submission" date="2012-06" db="EMBL/GenBank/DDBJ databases">
        <title>Finished chromosome of genome of Microcoleus sp. PCC 7113.</title>
        <authorList>
            <consortium name="US DOE Joint Genome Institute"/>
            <person name="Gugger M."/>
            <person name="Coursin T."/>
            <person name="Rippka R."/>
            <person name="Tandeau De Marsac N."/>
            <person name="Huntemann M."/>
            <person name="Wei C.-L."/>
            <person name="Han J."/>
            <person name="Detter J.C."/>
            <person name="Han C."/>
            <person name="Tapia R."/>
            <person name="Chen A."/>
            <person name="Kyrpides N."/>
            <person name="Mavromatis K."/>
            <person name="Markowitz V."/>
            <person name="Szeto E."/>
            <person name="Ivanova N."/>
            <person name="Pagani I."/>
            <person name="Pati A."/>
            <person name="Goodwin L."/>
            <person name="Nordberg H.P."/>
            <person name="Cantor M.N."/>
            <person name="Hua S.X."/>
            <person name="Woyke T."/>
            <person name="Kerfeld C.A."/>
        </authorList>
    </citation>
    <scope>NUCLEOTIDE SEQUENCE [LARGE SCALE GENOMIC DNA]</scope>
    <source>
        <strain evidence="3 4">PCC 7113</strain>
    </source>
</reference>
<dbReference type="PANTHER" id="PTHR10963">
    <property type="entry name" value="GLYCOSYL HYDROLASE-RELATED"/>
    <property type="match status" value="1"/>
</dbReference>
<dbReference type="GO" id="GO:0005975">
    <property type="term" value="P:carbohydrate metabolic process"/>
    <property type="evidence" value="ECO:0007669"/>
    <property type="project" value="InterPro"/>
</dbReference>
<dbReference type="eggNOG" id="COG2273">
    <property type="taxonomic scope" value="Bacteria"/>
</dbReference>
<dbReference type="GO" id="GO:0004553">
    <property type="term" value="F:hydrolase activity, hydrolyzing O-glycosyl compounds"/>
    <property type="evidence" value="ECO:0007669"/>
    <property type="project" value="InterPro"/>
</dbReference>
<dbReference type="InterPro" id="IPR000757">
    <property type="entry name" value="Beta-glucanase-like"/>
</dbReference>
<dbReference type="InterPro" id="IPR050546">
    <property type="entry name" value="Glycosyl_Hydrlase_16"/>
</dbReference>
<name>K9W8N6_9CYAN</name>
<dbReference type="OrthoDB" id="448072at2"/>
<feature type="domain" description="GH16" evidence="2">
    <location>
        <begin position="28"/>
        <end position="282"/>
    </location>
</feature>
<accession>K9W8N6</accession>
<dbReference type="HOGENOM" id="CLU_019533_0_2_3"/>
<dbReference type="InterPro" id="IPR013320">
    <property type="entry name" value="ConA-like_dom_sf"/>
</dbReference>
<proteinExistence type="inferred from homology"/>
<dbReference type="KEGG" id="mic:Mic7113_0233"/>
<dbReference type="PROSITE" id="PS51762">
    <property type="entry name" value="GH16_2"/>
    <property type="match status" value="1"/>
</dbReference>
<dbReference type="Pfam" id="PF00722">
    <property type="entry name" value="Glyco_hydro_16"/>
    <property type="match status" value="1"/>
</dbReference>
<dbReference type="Gene3D" id="2.60.120.200">
    <property type="match status" value="1"/>
</dbReference>
<sequence>MPFILSNKIRYLGLLLVLSLLMVLIINTPLIAQSKPSSIQPNWTLIWSDEFNGTSVDTTKWNIIDRIGDINNELHYNTPDAVSVSDGYLVIKSDKVDLGGRAYISGKINTRGKFDFTYGRVEICSQQAATQGLLSAEWLLHYQDTGDSASQYWPPEFDVVEVLGKDSSTAYQSVHYGICYHCRWPSKASSTTKINGSNFTSKFHIFALEWEPTEIRWYIDGRLTKAWTTPITTDDPPIIDEPMQIILGTAVGGNWPGSPDTTTVFPAYHYVDYVRVYQRTARSR</sequence>
<dbReference type="STRING" id="1173027.Mic7113_0233"/>
<organism evidence="3 4">
    <name type="scientific">Allocoleopsis franciscana PCC 7113</name>
    <dbReference type="NCBI Taxonomy" id="1173027"/>
    <lineage>
        <taxon>Bacteria</taxon>
        <taxon>Bacillati</taxon>
        <taxon>Cyanobacteriota</taxon>
        <taxon>Cyanophyceae</taxon>
        <taxon>Coleofasciculales</taxon>
        <taxon>Coleofasciculaceae</taxon>
        <taxon>Allocoleopsis</taxon>
        <taxon>Allocoleopsis franciscana</taxon>
    </lineage>
</organism>
<evidence type="ECO:0000256" key="1">
    <source>
        <dbReference type="ARBA" id="ARBA00006865"/>
    </source>
</evidence>